<name>A0A6I5A4R6_9BACI</name>
<protein>
    <submittedName>
        <fullName evidence="7">Spore germination protein</fullName>
    </submittedName>
</protein>
<evidence type="ECO:0000256" key="4">
    <source>
        <dbReference type="PIRNR" id="PIRNR005690"/>
    </source>
</evidence>
<evidence type="ECO:0000313" key="7">
    <source>
        <dbReference type="EMBL" id="MYL35307.1"/>
    </source>
</evidence>
<dbReference type="EMBL" id="WMEQ01000016">
    <property type="protein sequence ID" value="MYL35307.1"/>
    <property type="molecule type" value="Genomic_DNA"/>
</dbReference>
<evidence type="ECO:0000313" key="8">
    <source>
        <dbReference type="Proteomes" id="UP000468638"/>
    </source>
</evidence>
<dbReference type="PANTHER" id="PTHR22550:SF5">
    <property type="entry name" value="LEUCINE ZIPPER PROTEIN 4"/>
    <property type="match status" value="1"/>
</dbReference>
<comment type="caution">
    <text evidence="7">The sequence shown here is derived from an EMBL/GenBank/DDBJ whole genome shotgun (WGS) entry which is preliminary data.</text>
</comment>
<feature type="transmembrane region" description="Helical" evidence="6">
    <location>
        <begin position="381"/>
        <end position="402"/>
    </location>
</feature>
<gene>
    <name evidence="7" type="ORF">GLW05_17150</name>
</gene>
<keyword evidence="6" id="KW-0812">Transmembrane</keyword>
<feature type="region of interest" description="Disordered" evidence="5">
    <location>
        <begin position="514"/>
        <end position="536"/>
    </location>
</feature>
<organism evidence="7 8">
    <name type="scientific">Pontibacillus yanchengensis</name>
    <dbReference type="NCBI Taxonomy" id="462910"/>
    <lineage>
        <taxon>Bacteria</taxon>
        <taxon>Bacillati</taxon>
        <taxon>Bacillota</taxon>
        <taxon>Bacilli</taxon>
        <taxon>Bacillales</taxon>
        <taxon>Bacillaceae</taxon>
        <taxon>Pontibacillus</taxon>
    </lineage>
</organism>
<evidence type="ECO:0000256" key="5">
    <source>
        <dbReference type="SAM" id="MobiDB-lite"/>
    </source>
</evidence>
<accession>A0A6I5A4R6</accession>
<dbReference type="AlphaFoldDB" id="A0A6I5A4R6"/>
<evidence type="ECO:0000256" key="2">
    <source>
        <dbReference type="ARBA" id="ARBA00005278"/>
    </source>
</evidence>
<evidence type="ECO:0000256" key="6">
    <source>
        <dbReference type="SAM" id="Phobius"/>
    </source>
</evidence>
<feature type="transmembrane region" description="Helical" evidence="6">
    <location>
        <begin position="439"/>
        <end position="462"/>
    </location>
</feature>
<dbReference type="GO" id="GO:0009847">
    <property type="term" value="P:spore germination"/>
    <property type="evidence" value="ECO:0007669"/>
    <property type="project" value="UniProtKB-UniRule"/>
</dbReference>
<dbReference type="GO" id="GO:0005886">
    <property type="term" value="C:plasma membrane"/>
    <property type="evidence" value="ECO:0007669"/>
    <property type="project" value="UniProtKB-SubCell"/>
</dbReference>
<dbReference type="PIRSF" id="PIRSF005690">
    <property type="entry name" value="GerBA"/>
    <property type="match status" value="1"/>
</dbReference>
<dbReference type="PANTHER" id="PTHR22550">
    <property type="entry name" value="SPORE GERMINATION PROTEIN"/>
    <property type="match status" value="1"/>
</dbReference>
<comment type="similarity">
    <text evidence="2 4">Belongs to the GerABKA family.</text>
</comment>
<dbReference type="RefSeq" id="WP_160847116.1">
    <property type="nucleotide sequence ID" value="NZ_WMEQ01000016.1"/>
</dbReference>
<evidence type="ECO:0000256" key="1">
    <source>
        <dbReference type="ARBA" id="ARBA00004141"/>
    </source>
</evidence>
<feature type="compositionally biased region" description="Basic residues" evidence="5">
    <location>
        <begin position="523"/>
        <end position="536"/>
    </location>
</feature>
<keyword evidence="3 4" id="KW-0472">Membrane</keyword>
<evidence type="ECO:0000256" key="3">
    <source>
        <dbReference type="ARBA" id="ARBA00023136"/>
    </source>
</evidence>
<keyword evidence="6" id="KW-1133">Transmembrane helix</keyword>
<dbReference type="OrthoDB" id="9772630at2"/>
<proteinExistence type="inferred from homology"/>
<dbReference type="Pfam" id="PF03323">
    <property type="entry name" value="GerA"/>
    <property type="match status" value="1"/>
</dbReference>
<reference evidence="7 8" key="1">
    <citation type="submission" date="2019-11" db="EMBL/GenBank/DDBJ databases">
        <title>Genome sequences of 17 halophilic strains isolated from different environments.</title>
        <authorList>
            <person name="Furrow R.E."/>
        </authorList>
    </citation>
    <scope>NUCLEOTIDE SEQUENCE [LARGE SCALE GENOMIC DNA]</scope>
    <source>
        <strain evidence="7 8">22514_16_FS</strain>
    </source>
</reference>
<comment type="subcellular location">
    <subcellularLocation>
        <location evidence="4">Cell membrane</location>
    </subcellularLocation>
    <subcellularLocation>
        <location evidence="1">Membrane</location>
        <topology evidence="1">Multi-pass membrane protein</topology>
    </subcellularLocation>
</comment>
<dbReference type="InterPro" id="IPR050768">
    <property type="entry name" value="UPF0353/GerABKA_families"/>
</dbReference>
<dbReference type="Proteomes" id="UP000468638">
    <property type="component" value="Unassembled WGS sequence"/>
</dbReference>
<feature type="transmembrane region" description="Helical" evidence="6">
    <location>
        <begin position="317"/>
        <end position="336"/>
    </location>
</feature>
<feature type="transmembrane region" description="Helical" evidence="6">
    <location>
        <begin position="408"/>
        <end position="432"/>
    </location>
</feature>
<dbReference type="InterPro" id="IPR004995">
    <property type="entry name" value="Spore_Ger"/>
</dbReference>
<sequence>MFNWTKLFQKKEHSDQGKESVPYLYDSIQKNMDYIKQTLGGSTDVIFRNFQAGEGGSIKLGLIFTDGLVKDDFIHDYILRTLMSEIRETTFKQSVTKHNSTFELLKKHTLTNAEMEVVEEMDKVFNHLLSGKTILLLDNCSKAFSIDSRGWEARKIEEPSSQAVVRGPKEGFTETLRTNTALLRRRIKDPNLWIKTKPIGTKTQTDVAVAYMNGIASDEIVKEVYKRLNKIDVDSILDSGYIEELIQDDTYTPFPTVYNTERPDSIAAGLLEGRIAIIVDGSPFVLLVPALFIQFFQSAEDYYQRADFATLVRIIRYLSFFLALLTPSAYIALTTYHQEMIPTSLLISLSSQREGVPFPAFVEALIMELTFEILREAGVRLPKAVGSAISIVGALVLGQAAVEAGLVSSAMVIVVSLTAISSFVSPSFNFAISIRMLRFGFMVLAATFGLYGILLGIIAMILHLSSLRSFGVPYLSPMAPYIKDDQKDVILRFPRWGLFSRPRLINQTNIIREDTKQPEPTPKKRKLFKRKGRKKT</sequence>
<feature type="transmembrane region" description="Helical" evidence="6">
    <location>
        <begin position="275"/>
        <end position="296"/>
    </location>
</feature>